<protein>
    <recommendedName>
        <fullName evidence="6">Pentatricopeptide repeat-containing protein, chloroplastic</fullName>
    </recommendedName>
</protein>
<dbReference type="EMBL" id="CAUYUJ010021193">
    <property type="protein sequence ID" value="CAK0903265.1"/>
    <property type="molecule type" value="Genomic_DNA"/>
</dbReference>
<evidence type="ECO:0008006" key="6">
    <source>
        <dbReference type="Google" id="ProtNLM"/>
    </source>
</evidence>
<keyword evidence="5" id="KW-1185">Reference proteome</keyword>
<feature type="region of interest" description="Disordered" evidence="3">
    <location>
        <begin position="61"/>
        <end position="85"/>
    </location>
</feature>
<feature type="compositionally biased region" description="Low complexity" evidence="3">
    <location>
        <begin position="75"/>
        <end position="85"/>
    </location>
</feature>
<gene>
    <name evidence="4" type="ORF">PCOR1329_LOCUS79620</name>
</gene>
<feature type="repeat" description="PPR" evidence="2">
    <location>
        <begin position="163"/>
        <end position="197"/>
    </location>
</feature>
<organism evidence="4 5">
    <name type="scientific">Prorocentrum cordatum</name>
    <dbReference type="NCBI Taxonomy" id="2364126"/>
    <lineage>
        <taxon>Eukaryota</taxon>
        <taxon>Sar</taxon>
        <taxon>Alveolata</taxon>
        <taxon>Dinophyceae</taxon>
        <taxon>Prorocentrales</taxon>
        <taxon>Prorocentraceae</taxon>
        <taxon>Prorocentrum</taxon>
    </lineage>
</organism>
<dbReference type="PANTHER" id="PTHR47447">
    <property type="entry name" value="OS03G0856100 PROTEIN"/>
    <property type="match status" value="1"/>
</dbReference>
<dbReference type="Pfam" id="PF01535">
    <property type="entry name" value="PPR"/>
    <property type="match status" value="1"/>
</dbReference>
<evidence type="ECO:0000313" key="4">
    <source>
        <dbReference type="EMBL" id="CAK0903265.1"/>
    </source>
</evidence>
<name>A0ABN9XTB6_9DINO</name>
<evidence type="ECO:0000256" key="2">
    <source>
        <dbReference type="PROSITE-ProRule" id="PRU00708"/>
    </source>
</evidence>
<dbReference type="Gene3D" id="1.25.40.10">
    <property type="entry name" value="Tetratricopeptide repeat domain"/>
    <property type="match status" value="1"/>
</dbReference>
<keyword evidence="1" id="KW-0677">Repeat</keyword>
<evidence type="ECO:0000256" key="1">
    <source>
        <dbReference type="ARBA" id="ARBA00022737"/>
    </source>
</evidence>
<dbReference type="InterPro" id="IPR002885">
    <property type="entry name" value="PPR_rpt"/>
</dbReference>
<proteinExistence type="predicted"/>
<sequence length="220" mass="24145">MSATNGPAFGRCSREREVEGISTRCSLAHSRHQEVWELEAVGLGAEHTLRRAACTRPRRYHTVQRSHQRVREGRTAAPGAAAAPRDGGCERAARLSYSAGISACEKGGHWRQALSLLSELSEVSLQPDVIIYSAVASACEKGRQWQQALLLLDEMRQVTLKLDLICYNAGISACEKDGQWQQALFLLGELAQVRLEPHVISTMPPSARARKAGSGSRRCR</sequence>
<dbReference type="Proteomes" id="UP001189429">
    <property type="component" value="Unassembled WGS sequence"/>
</dbReference>
<evidence type="ECO:0000313" key="5">
    <source>
        <dbReference type="Proteomes" id="UP001189429"/>
    </source>
</evidence>
<dbReference type="PANTHER" id="PTHR47447:SF17">
    <property type="entry name" value="OS12G0638900 PROTEIN"/>
    <property type="match status" value="1"/>
</dbReference>
<reference evidence="4" key="1">
    <citation type="submission" date="2023-10" db="EMBL/GenBank/DDBJ databases">
        <authorList>
            <person name="Chen Y."/>
            <person name="Shah S."/>
            <person name="Dougan E. K."/>
            <person name="Thang M."/>
            <person name="Chan C."/>
        </authorList>
    </citation>
    <scope>NUCLEOTIDE SEQUENCE [LARGE SCALE GENOMIC DNA]</scope>
</reference>
<dbReference type="PROSITE" id="PS51375">
    <property type="entry name" value="PPR"/>
    <property type="match status" value="2"/>
</dbReference>
<feature type="repeat" description="PPR" evidence="2">
    <location>
        <begin position="128"/>
        <end position="162"/>
    </location>
</feature>
<comment type="caution">
    <text evidence="4">The sequence shown here is derived from an EMBL/GenBank/DDBJ whole genome shotgun (WGS) entry which is preliminary data.</text>
</comment>
<dbReference type="InterPro" id="IPR011990">
    <property type="entry name" value="TPR-like_helical_dom_sf"/>
</dbReference>
<evidence type="ECO:0000256" key="3">
    <source>
        <dbReference type="SAM" id="MobiDB-lite"/>
    </source>
</evidence>
<accession>A0ABN9XTB6</accession>
<dbReference type="Pfam" id="PF13812">
    <property type="entry name" value="PPR_3"/>
    <property type="match status" value="1"/>
</dbReference>